<reference evidence="4" key="1">
    <citation type="journal article" date="2014" name="Int. J. Syst. Evol. Microbiol.">
        <title>Complete genome sequence of Corynebacterium casei LMG S-19264T (=DSM 44701T), isolated from a smear-ripened cheese.</title>
        <authorList>
            <consortium name="US DOE Joint Genome Institute (JGI-PGF)"/>
            <person name="Walter F."/>
            <person name="Albersmeier A."/>
            <person name="Kalinowski J."/>
            <person name="Ruckert C."/>
        </authorList>
    </citation>
    <scope>NUCLEOTIDE SEQUENCE</scope>
    <source>
        <strain evidence="4">CGMCC 1.6293</strain>
    </source>
</reference>
<accession>A0A917WFB8</accession>
<dbReference type="InterPro" id="IPR050267">
    <property type="entry name" value="Anti-sigma-factor_SerPK"/>
</dbReference>
<dbReference type="GO" id="GO:0004674">
    <property type="term" value="F:protein serine/threonine kinase activity"/>
    <property type="evidence" value="ECO:0007669"/>
    <property type="project" value="UniProtKB-KW"/>
</dbReference>
<comment type="caution">
    <text evidence="4">The sequence shown here is derived from an EMBL/GenBank/DDBJ whole genome shotgun (WGS) entry which is preliminary data.</text>
</comment>
<evidence type="ECO:0000256" key="2">
    <source>
        <dbReference type="SAM" id="MobiDB-lite"/>
    </source>
</evidence>
<feature type="domain" description="Histidine kinase/HSP90-like ATPase" evidence="3">
    <location>
        <begin position="41"/>
        <end position="162"/>
    </location>
</feature>
<sequence>MPISTGPSGTMRSETGRTRAGAGAPLLDDVRLDFDGSLLGVREVLARVMRSIDILSLDPDEKGSVELVLAEALNNVVEHAYRGAAERPVHLELHHAADGLHVLIRDSGRPMPEERLPLSDLSTPDGEGPDAPEGGFGWFIIRHIARDIAYRRQNAENVLTFRVAVGLDPTLHWPCGHEGEGRQSSRRPIQK</sequence>
<evidence type="ECO:0000256" key="1">
    <source>
        <dbReference type="ARBA" id="ARBA00022527"/>
    </source>
</evidence>
<dbReference type="SUPFAM" id="SSF55874">
    <property type="entry name" value="ATPase domain of HSP90 chaperone/DNA topoisomerase II/histidine kinase"/>
    <property type="match status" value="1"/>
</dbReference>
<dbReference type="PANTHER" id="PTHR35526">
    <property type="entry name" value="ANTI-SIGMA-F FACTOR RSBW-RELATED"/>
    <property type="match status" value="1"/>
</dbReference>
<dbReference type="AlphaFoldDB" id="A0A917WFB8"/>
<keyword evidence="5" id="KW-1185">Reference proteome</keyword>
<gene>
    <name evidence="4" type="ORF">GCM10011534_19730</name>
</gene>
<proteinExistence type="predicted"/>
<dbReference type="CDD" id="cd16936">
    <property type="entry name" value="HATPase_RsbW-like"/>
    <property type="match status" value="1"/>
</dbReference>
<keyword evidence="1" id="KW-0418">Kinase</keyword>
<organism evidence="4 5">
    <name type="scientific">Pseudooceanicola nanhaiensis</name>
    <dbReference type="NCBI Taxonomy" id="375761"/>
    <lineage>
        <taxon>Bacteria</taxon>
        <taxon>Pseudomonadati</taxon>
        <taxon>Pseudomonadota</taxon>
        <taxon>Alphaproteobacteria</taxon>
        <taxon>Rhodobacterales</taxon>
        <taxon>Paracoccaceae</taxon>
        <taxon>Pseudooceanicola</taxon>
    </lineage>
</organism>
<evidence type="ECO:0000313" key="4">
    <source>
        <dbReference type="EMBL" id="GGL97715.1"/>
    </source>
</evidence>
<evidence type="ECO:0000313" key="5">
    <source>
        <dbReference type="Proteomes" id="UP000649829"/>
    </source>
</evidence>
<dbReference type="EMBL" id="BMLF01000001">
    <property type="protein sequence ID" value="GGL97715.1"/>
    <property type="molecule type" value="Genomic_DNA"/>
</dbReference>
<keyword evidence="1" id="KW-0808">Transferase</keyword>
<evidence type="ECO:0000259" key="3">
    <source>
        <dbReference type="Pfam" id="PF13581"/>
    </source>
</evidence>
<protein>
    <recommendedName>
        <fullName evidence="3">Histidine kinase/HSP90-like ATPase domain-containing protein</fullName>
    </recommendedName>
</protein>
<dbReference type="Gene3D" id="3.30.565.10">
    <property type="entry name" value="Histidine kinase-like ATPase, C-terminal domain"/>
    <property type="match status" value="1"/>
</dbReference>
<feature type="region of interest" description="Disordered" evidence="2">
    <location>
        <begin position="1"/>
        <end position="22"/>
    </location>
</feature>
<keyword evidence="1" id="KW-0723">Serine/threonine-protein kinase</keyword>
<dbReference type="RefSeq" id="WP_051630838.1">
    <property type="nucleotide sequence ID" value="NZ_BMLF01000001.1"/>
</dbReference>
<feature type="compositionally biased region" description="Polar residues" evidence="2">
    <location>
        <begin position="1"/>
        <end position="13"/>
    </location>
</feature>
<reference evidence="4" key="2">
    <citation type="submission" date="2020-09" db="EMBL/GenBank/DDBJ databases">
        <authorList>
            <person name="Sun Q."/>
            <person name="Zhou Y."/>
        </authorList>
    </citation>
    <scope>NUCLEOTIDE SEQUENCE</scope>
    <source>
        <strain evidence="4">CGMCC 1.6293</strain>
    </source>
</reference>
<dbReference type="Proteomes" id="UP000649829">
    <property type="component" value="Unassembled WGS sequence"/>
</dbReference>
<dbReference type="Pfam" id="PF13581">
    <property type="entry name" value="HATPase_c_2"/>
    <property type="match status" value="1"/>
</dbReference>
<dbReference type="InterPro" id="IPR003594">
    <property type="entry name" value="HATPase_dom"/>
</dbReference>
<name>A0A917WFB8_9RHOB</name>
<dbReference type="InterPro" id="IPR036890">
    <property type="entry name" value="HATPase_C_sf"/>
</dbReference>